<keyword evidence="3" id="KW-1185">Reference proteome</keyword>
<sequence>MTQVISALEIHSQLHAKKVGDTITVNSQSYPIRLRSSNKCKFVHVENICFIEQNEKSNSKYGERARDGEKITWIVTGSKWGLICDDSVEETCSVLNEDGELTCGTFVKLDKKTLVDIHGALHDSSQKSITIQGKTFKKTCKNKCNLFEINSSQFIEQNKTKNSDYAKKAKKGDKITWVMVSNVSGFNAHKSWGLIMNGEIEKDCLLFQEEDDDNEQAQVVEPTEEEDKQQESNKENSTPKILYESVSAISSEKKNEKLRYATPVKKLQHKRSLDKSSPSLFSSPASSEKLIPSTPPSIVKCSPLEQVLEIPVRSRTTRRKKNKKDSSPLSKNFAPVVNQ</sequence>
<feature type="region of interest" description="Disordered" evidence="1">
    <location>
        <begin position="310"/>
        <end position="339"/>
    </location>
</feature>
<dbReference type="EMBL" id="GG738872">
    <property type="protein sequence ID" value="EFC43617.1"/>
    <property type="molecule type" value="Genomic_DNA"/>
</dbReference>
<evidence type="ECO:0000313" key="3">
    <source>
        <dbReference type="Proteomes" id="UP000006671"/>
    </source>
</evidence>
<feature type="region of interest" description="Disordered" evidence="1">
    <location>
        <begin position="265"/>
        <end position="298"/>
    </location>
</feature>
<accession>D2VHN1</accession>
<evidence type="ECO:0000256" key="1">
    <source>
        <dbReference type="SAM" id="MobiDB-lite"/>
    </source>
</evidence>
<feature type="compositionally biased region" description="Low complexity" evidence="1">
    <location>
        <begin position="275"/>
        <end position="287"/>
    </location>
</feature>
<dbReference type="GeneID" id="8862212"/>
<dbReference type="InParanoid" id="D2VHN1"/>
<dbReference type="OrthoDB" id="10461967at2759"/>
<dbReference type="KEGG" id="ngr:NAEGRDRAFT_68384"/>
<dbReference type="RefSeq" id="XP_002676361.1">
    <property type="nucleotide sequence ID" value="XM_002676315.1"/>
</dbReference>
<dbReference type="VEuPathDB" id="AmoebaDB:NAEGRDRAFT_68384"/>
<gene>
    <name evidence="2" type="ORF">NAEGRDRAFT_68384</name>
</gene>
<protein>
    <submittedName>
        <fullName evidence="2">Predicted protein</fullName>
    </submittedName>
</protein>
<proteinExistence type="predicted"/>
<reference evidence="2 3" key="1">
    <citation type="journal article" date="2010" name="Cell">
        <title>The genome of Naegleria gruberi illuminates early eukaryotic versatility.</title>
        <authorList>
            <person name="Fritz-Laylin L.K."/>
            <person name="Prochnik S.E."/>
            <person name="Ginger M.L."/>
            <person name="Dacks J.B."/>
            <person name="Carpenter M.L."/>
            <person name="Field M.C."/>
            <person name="Kuo A."/>
            <person name="Paredez A."/>
            <person name="Chapman J."/>
            <person name="Pham J."/>
            <person name="Shu S."/>
            <person name="Neupane R."/>
            <person name="Cipriano M."/>
            <person name="Mancuso J."/>
            <person name="Tu H."/>
            <person name="Salamov A."/>
            <person name="Lindquist E."/>
            <person name="Shapiro H."/>
            <person name="Lucas S."/>
            <person name="Grigoriev I.V."/>
            <person name="Cande W.Z."/>
            <person name="Fulton C."/>
            <person name="Rokhsar D.S."/>
            <person name="Dawson S.C."/>
        </authorList>
    </citation>
    <scope>NUCLEOTIDE SEQUENCE [LARGE SCALE GENOMIC DNA]</scope>
    <source>
        <strain evidence="2 3">NEG-M</strain>
    </source>
</reference>
<feature type="region of interest" description="Disordered" evidence="1">
    <location>
        <begin position="212"/>
        <end position="241"/>
    </location>
</feature>
<evidence type="ECO:0000313" key="2">
    <source>
        <dbReference type="EMBL" id="EFC43617.1"/>
    </source>
</evidence>
<dbReference type="Proteomes" id="UP000006671">
    <property type="component" value="Unassembled WGS sequence"/>
</dbReference>
<name>D2VHN1_NAEGR</name>
<organism evidence="3">
    <name type="scientific">Naegleria gruberi</name>
    <name type="common">Amoeba</name>
    <dbReference type="NCBI Taxonomy" id="5762"/>
    <lineage>
        <taxon>Eukaryota</taxon>
        <taxon>Discoba</taxon>
        <taxon>Heterolobosea</taxon>
        <taxon>Tetramitia</taxon>
        <taxon>Eutetramitia</taxon>
        <taxon>Vahlkampfiidae</taxon>
        <taxon>Naegleria</taxon>
    </lineage>
</organism>
<dbReference type="AlphaFoldDB" id="D2VHN1"/>